<dbReference type="Proteomes" id="UP001148838">
    <property type="component" value="Unassembled WGS sequence"/>
</dbReference>
<dbReference type="Pfam" id="PF00078">
    <property type="entry name" value="RVT_1"/>
    <property type="match status" value="1"/>
</dbReference>
<comment type="caution">
    <text evidence="3">The sequence shown here is derived from an EMBL/GenBank/DDBJ whole genome shotgun (WGS) entry which is preliminary data.</text>
</comment>
<name>A0ABQ8TIR5_PERAM</name>
<proteinExistence type="predicted"/>
<feature type="compositionally biased region" description="Low complexity" evidence="1">
    <location>
        <begin position="327"/>
        <end position="349"/>
    </location>
</feature>
<organism evidence="3 4">
    <name type="scientific">Periplaneta americana</name>
    <name type="common">American cockroach</name>
    <name type="synonym">Blatta americana</name>
    <dbReference type="NCBI Taxonomy" id="6978"/>
    <lineage>
        <taxon>Eukaryota</taxon>
        <taxon>Metazoa</taxon>
        <taxon>Ecdysozoa</taxon>
        <taxon>Arthropoda</taxon>
        <taxon>Hexapoda</taxon>
        <taxon>Insecta</taxon>
        <taxon>Pterygota</taxon>
        <taxon>Neoptera</taxon>
        <taxon>Polyneoptera</taxon>
        <taxon>Dictyoptera</taxon>
        <taxon>Blattodea</taxon>
        <taxon>Blattoidea</taxon>
        <taxon>Blattidae</taxon>
        <taxon>Blattinae</taxon>
        <taxon>Periplaneta</taxon>
    </lineage>
</organism>
<feature type="compositionally biased region" description="Polar residues" evidence="1">
    <location>
        <begin position="179"/>
        <end position="191"/>
    </location>
</feature>
<gene>
    <name evidence="3" type="ORF">ANN_13199</name>
</gene>
<feature type="region of interest" description="Disordered" evidence="1">
    <location>
        <begin position="301"/>
        <end position="320"/>
    </location>
</feature>
<keyword evidence="4" id="KW-1185">Reference proteome</keyword>
<evidence type="ECO:0000259" key="2">
    <source>
        <dbReference type="Pfam" id="PF00078"/>
    </source>
</evidence>
<feature type="region of interest" description="Disordered" evidence="1">
    <location>
        <begin position="171"/>
        <end position="191"/>
    </location>
</feature>
<reference evidence="3 4" key="1">
    <citation type="journal article" date="2022" name="Allergy">
        <title>Genome assembly and annotation of Periplaneta americana reveal a comprehensive cockroach allergen profile.</title>
        <authorList>
            <person name="Wang L."/>
            <person name="Xiong Q."/>
            <person name="Saelim N."/>
            <person name="Wang L."/>
            <person name="Nong W."/>
            <person name="Wan A.T."/>
            <person name="Shi M."/>
            <person name="Liu X."/>
            <person name="Cao Q."/>
            <person name="Hui J.H.L."/>
            <person name="Sookrung N."/>
            <person name="Leung T.F."/>
            <person name="Tungtrongchitr A."/>
            <person name="Tsui S.K.W."/>
        </authorList>
    </citation>
    <scope>NUCLEOTIDE SEQUENCE [LARGE SCALE GENOMIC DNA]</scope>
    <source>
        <strain evidence="3">PWHHKU_190912</strain>
    </source>
</reference>
<dbReference type="EMBL" id="JAJSOF020000009">
    <property type="protein sequence ID" value="KAJ4446503.1"/>
    <property type="molecule type" value="Genomic_DNA"/>
</dbReference>
<dbReference type="PANTHER" id="PTHR47027">
    <property type="entry name" value="REVERSE TRANSCRIPTASE DOMAIN-CONTAINING PROTEIN"/>
    <property type="match status" value="1"/>
</dbReference>
<feature type="compositionally biased region" description="Gly residues" evidence="1">
    <location>
        <begin position="409"/>
        <end position="421"/>
    </location>
</feature>
<feature type="domain" description="Reverse transcriptase" evidence="2">
    <location>
        <begin position="539"/>
        <end position="662"/>
    </location>
</feature>
<dbReference type="InterPro" id="IPR043502">
    <property type="entry name" value="DNA/RNA_pol_sf"/>
</dbReference>
<dbReference type="InterPro" id="IPR000477">
    <property type="entry name" value="RT_dom"/>
</dbReference>
<feature type="region of interest" description="Disordered" evidence="1">
    <location>
        <begin position="326"/>
        <end position="425"/>
    </location>
</feature>
<feature type="region of interest" description="Disordered" evidence="1">
    <location>
        <begin position="233"/>
        <end position="270"/>
    </location>
</feature>
<evidence type="ECO:0000313" key="3">
    <source>
        <dbReference type="EMBL" id="KAJ4446503.1"/>
    </source>
</evidence>
<protein>
    <recommendedName>
        <fullName evidence="2">Reverse transcriptase domain-containing protein</fullName>
    </recommendedName>
</protein>
<dbReference type="PANTHER" id="PTHR47027:SF29">
    <property type="entry name" value="C2H2-TYPE DOMAIN-CONTAINING PROTEIN"/>
    <property type="match status" value="1"/>
</dbReference>
<sequence>MVDDKTANLIFIVSLSNNIVRNRIQNISNDVKNIIISRISQMKFLQQLDESTDVAGLAMLMTFVRDTQESIRKKYDWFVDPFPVKSKQAALTAAEYEIIPAQTTLNERARSFGAGELCLPLAESESKAKHLSNRFPNIMFSYFIVFRHPVSEIELSAAFCYELQASGKSRPQRIPTSFDVPTSDGSLPKANQTIGLPLLRRTHGKGQLSVDMLNKLRDFSRKLTLFVSQFREGKRETPENDGEMSTRSNAESWLRKPTERKSNQVVPSAADKMTRHIQTKLGDYQVVQQILEDDSKRLIGIDGVPASPAPGGSHQFFSTPASRMLGQSSNEFKKPSSSSSHQHGPTSNSGRANNHYHPRSAPRGGFMKPADGKPPHGGRGGYSGQPNKHGVGSNDHRSNGGIVPPKGPPQGGGSGGGGGGNVLNSRLHITSRNLPRLSVTQHPSAGQRDSSSSQLGSAGQTEVENILKEMLIDTTPLTGIATPRKEIESKFVFNPDQKFFSFLFVIFPSSFVHYGDNLSMKSTIDNPETYSSVRMGQFLCDAFPIHCGLKQGDAPSPLLFNFALEYGIRKFQDNGQGLELNGLHQRFVYADDVSILGENPQTIKENPKIILEASKALGLEVNPENTKYMIMYCDQNIVRNGNIKIGDLSFEEVEKFKYLGATVTNINDTREEIKRRINMGNACYYSVGKLLSTSLLSKNLKVRIYKTVILLVALYGCET</sequence>
<accession>A0ABQ8TIR5</accession>
<feature type="compositionally biased region" description="Basic and acidic residues" evidence="1">
    <location>
        <begin position="253"/>
        <end position="262"/>
    </location>
</feature>
<evidence type="ECO:0000313" key="4">
    <source>
        <dbReference type="Proteomes" id="UP001148838"/>
    </source>
</evidence>
<feature type="region of interest" description="Disordered" evidence="1">
    <location>
        <begin position="440"/>
        <end position="460"/>
    </location>
</feature>
<dbReference type="SUPFAM" id="SSF56672">
    <property type="entry name" value="DNA/RNA polymerases"/>
    <property type="match status" value="1"/>
</dbReference>
<evidence type="ECO:0000256" key="1">
    <source>
        <dbReference type="SAM" id="MobiDB-lite"/>
    </source>
</evidence>